<dbReference type="CDD" id="cd07995">
    <property type="entry name" value="TPK"/>
    <property type="match status" value="1"/>
</dbReference>
<dbReference type="InterPro" id="IPR053149">
    <property type="entry name" value="TPK"/>
</dbReference>
<keyword evidence="4" id="KW-0067">ATP-binding</keyword>
<evidence type="ECO:0000256" key="2">
    <source>
        <dbReference type="ARBA" id="ARBA00022741"/>
    </source>
</evidence>
<dbReference type="GO" id="GO:0004788">
    <property type="term" value="F:thiamine diphosphokinase activity"/>
    <property type="evidence" value="ECO:0007669"/>
    <property type="project" value="UniProtKB-UniRule"/>
</dbReference>
<dbReference type="PANTHER" id="PTHR41299:SF1">
    <property type="entry name" value="THIAMINE PYROPHOSPHOKINASE"/>
    <property type="match status" value="1"/>
</dbReference>
<evidence type="ECO:0000256" key="3">
    <source>
        <dbReference type="ARBA" id="ARBA00022777"/>
    </source>
</evidence>
<evidence type="ECO:0000256" key="4">
    <source>
        <dbReference type="ARBA" id="ARBA00022840"/>
    </source>
</evidence>
<name>A0A238K4E3_9RHOB</name>
<dbReference type="NCBIfam" id="TIGR01378">
    <property type="entry name" value="thi_PPkinase"/>
    <property type="match status" value="1"/>
</dbReference>
<dbReference type="EC" id="2.7.6.2" evidence="5"/>
<dbReference type="Proteomes" id="UP000203464">
    <property type="component" value="Unassembled WGS sequence"/>
</dbReference>
<dbReference type="InterPro" id="IPR007371">
    <property type="entry name" value="TPK_catalytic"/>
</dbReference>
<keyword evidence="3 7" id="KW-0418">Kinase</keyword>
<dbReference type="GO" id="GO:0005524">
    <property type="term" value="F:ATP binding"/>
    <property type="evidence" value="ECO:0007669"/>
    <property type="project" value="UniProtKB-KW"/>
</dbReference>
<dbReference type="GO" id="GO:0009229">
    <property type="term" value="P:thiamine diphosphate biosynthetic process"/>
    <property type="evidence" value="ECO:0007669"/>
    <property type="project" value="InterPro"/>
</dbReference>
<dbReference type="PROSITE" id="PS51257">
    <property type="entry name" value="PROKAR_LIPOPROTEIN"/>
    <property type="match status" value="1"/>
</dbReference>
<gene>
    <name evidence="7" type="ORF">OCA8868_01544</name>
</gene>
<dbReference type="EMBL" id="FXYD01000002">
    <property type="protein sequence ID" value="SMX37725.1"/>
    <property type="molecule type" value="Genomic_DNA"/>
</dbReference>
<dbReference type="Pfam" id="PF04263">
    <property type="entry name" value="TPK_catalytic"/>
    <property type="match status" value="1"/>
</dbReference>
<proteinExistence type="predicted"/>
<dbReference type="InterPro" id="IPR036371">
    <property type="entry name" value="TPK_B1-bd_sf"/>
</dbReference>
<accession>A0A238K4E3</accession>
<dbReference type="SUPFAM" id="SSF63999">
    <property type="entry name" value="Thiamin pyrophosphokinase, catalytic domain"/>
    <property type="match status" value="1"/>
</dbReference>
<dbReference type="InterPro" id="IPR006282">
    <property type="entry name" value="Thi_PPkinase"/>
</dbReference>
<dbReference type="Gene3D" id="3.40.50.10240">
    <property type="entry name" value="Thiamin pyrophosphokinase, catalytic domain"/>
    <property type="match status" value="1"/>
</dbReference>
<sequence length="237" mass="24991">MFPKLGLINVNPPIVSSSCPITLIGGVNPASGTLSEALSIAPLVVAADGGADHAFAAGQKLEAVIGDMDSISETAKGAFKDVLHPIAEQNSTDFDKALRHIDAPLVLGVGFSGARLDHELGSMTVLVRHPERRCVLIGEETIVLLCPPQITLKLPMESAVSLFPMAEVGCESEGLRWPTGGLRFAPDRQIGTLNKVEGEVSLRPDAPKMLLILPRGALGVTVQALLQDGERWPARVG</sequence>
<evidence type="ECO:0000313" key="8">
    <source>
        <dbReference type="Proteomes" id="UP000203464"/>
    </source>
</evidence>
<dbReference type="GO" id="GO:0016301">
    <property type="term" value="F:kinase activity"/>
    <property type="evidence" value="ECO:0007669"/>
    <property type="project" value="UniProtKB-KW"/>
</dbReference>
<dbReference type="SUPFAM" id="SSF63862">
    <property type="entry name" value="Thiamin pyrophosphokinase, substrate-binding domain"/>
    <property type="match status" value="1"/>
</dbReference>
<dbReference type="GO" id="GO:0006772">
    <property type="term" value="P:thiamine metabolic process"/>
    <property type="evidence" value="ECO:0007669"/>
    <property type="project" value="UniProtKB-UniRule"/>
</dbReference>
<evidence type="ECO:0000256" key="5">
    <source>
        <dbReference type="NCBIfam" id="TIGR01378"/>
    </source>
</evidence>
<dbReference type="InterPro" id="IPR036759">
    <property type="entry name" value="TPK_catalytic_sf"/>
</dbReference>
<reference evidence="8" key="1">
    <citation type="submission" date="2017-05" db="EMBL/GenBank/DDBJ databases">
        <authorList>
            <person name="Rodrigo-Torres L."/>
            <person name="Arahal R. D."/>
            <person name="Lucena T."/>
        </authorList>
    </citation>
    <scope>NUCLEOTIDE SEQUENCE [LARGE SCALE GENOMIC DNA]</scope>
    <source>
        <strain evidence="8">CECT 8868</strain>
    </source>
</reference>
<keyword evidence="2" id="KW-0547">Nucleotide-binding</keyword>
<evidence type="ECO:0000313" key="7">
    <source>
        <dbReference type="EMBL" id="SMX37725.1"/>
    </source>
</evidence>
<evidence type="ECO:0000256" key="1">
    <source>
        <dbReference type="ARBA" id="ARBA00022679"/>
    </source>
</evidence>
<keyword evidence="1" id="KW-0808">Transferase</keyword>
<evidence type="ECO:0000259" key="6">
    <source>
        <dbReference type="Pfam" id="PF04263"/>
    </source>
</evidence>
<protein>
    <recommendedName>
        <fullName evidence="5">Thiamine diphosphokinase</fullName>
        <ecNumber evidence="5">2.7.6.2</ecNumber>
    </recommendedName>
</protein>
<feature type="domain" description="Thiamin pyrophosphokinase catalytic" evidence="6">
    <location>
        <begin position="37"/>
        <end position="131"/>
    </location>
</feature>
<organism evidence="7 8">
    <name type="scientific">Octadecabacter ascidiaceicola</name>
    <dbReference type="NCBI Taxonomy" id="1655543"/>
    <lineage>
        <taxon>Bacteria</taxon>
        <taxon>Pseudomonadati</taxon>
        <taxon>Pseudomonadota</taxon>
        <taxon>Alphaproteobacteria</taxon>
        <taxon>Rhodobacterales</taxon>
        <taxon>Roseobacteraceae</taxon>
        <taxon>Octadecabacter</taxon>
    </lineage>
</organism>
<dbReference type="AlphaFoldDB" id="A0A238K4E3"/>
<keyword evidence="8" id="KW-1185">Reference proteome</keyword>
<dbReference type="PANTHER" id="PTHR41299">
    <property type="entry name" value="THIAMINE PYROPHOSPHOKINASE"/>
    <property type="match status" value="1"/>
</dbReference>